<dbReference type="InterPro" id="IPR036097">
    <property type="entry name" value="HisK_dim/P_sf"/>
</dbReference>
<organism evidence="16">
    <name type="scientific">OCS116 cluster bacterium</name>
    <dbReference type="NCBI Taxonomy" id="2030921"/>
    <lineage>
        <taxon>Bacteria</taxon>
        <taxon>Pseudomonadati</taxon>
        <taxon>Pseudomonadota</taxon>
        <taxon>Alphaproteobacteria</taxon>
        <taxon>OCS116 cluster</taxon>
    </lineage>
</organism>
<dbReference type="SMART" id="SM00091">
    <property type="entry name" value="PAS"/>
    <property type="match status" value="1"/>
</dbReference>
<evidence type="ECO:0000256" key="4">
    <source>
        <dbReference type="ARBA" id="ARBA00022679"/>
    </source>
</evidence>
<dbReference type="PROSITE" id="PS50112">
    <property type="entry name" value="PAS"/>
    <property type="match status" value="1"/>
</dbReference>
<dbReference type="SMART" id="SM00388">
    <property type="entry name" value="HisKA"/>
    <property type="match status" value="1"/>
</dbReference>
<evidence type="ECO:0000313" key="16">
    <source>
        <dbReference type="EMBL" id="PCJ02093.1"/>
    </source>
</evidence>
<feature type="modified residue" description="4-aspartylphosphate" evidence="11">
    <location>
        <position position="600"/>
    </location>
</feature>
<dbReference type="Gene3D" id="3.30.565.10">
    <property type="entry name" value="Histidine kinase-like ATPase, C-terminal domain"/>
    <property type="match status" value="1"/>
</dbReference>
<comment type="catalytic activity">
    <reaction evidence="1">
        <text>ATP + protein L-histidine = ADP + protein N-phospho-L-histidine.</text>
        <dbReference type="EC" id="2.7.13.3"/>
    </reaction>
</comment>
<dbReference type="NCBIfam" id="TIGR00229">
    <property type="entry name" value="sensory_box"/>
    <property type="match status" value="1"/>
</dbReference>
<dbReference type="CDD" id="cd16922">
    <property type="entry name" value="HATPase_EvgS-ArcB-TorS-like"/>
    <property type="match status" value="1"/>
</dbReference>
<feature type="modified residue" description="4-aspartylphosphate" evidence="11">
    <location>
        <position position="795"/>
    </location>
</feature>
<sequence length="876" mass="98790">MQNQFLRQSANPSNIRESLSEKAFSDLNNLDQLLQKPDDDTHYLSETEFNEFDQYSEYEENSSSQFLSLITSKRFLIFNLIALISILFTGIYLQYFVEVSSGPLMLIGIGQAIIFMCLNIYGRETVHKQSRIDRLSTQKMAEIAVNLEQNVDHLNIEKWDLQQSEKRYRGLVNSQSDIIIRQNIQGKYTYVNSVFCNIFDMRKEEALNRRKIIPVVEGDQSSIFPEITQPPYKAHRVQLIQTRFGLKWYSWEEQAIFDKNKRITEIQSVGRDVTAYKLAEKEIEVARDHAQAANSAKSMFLATMSHEIRTPMNGVLGMINLLMDTDLTAEQQNYADAVKTSGESLLSLINEILDYSKIEAGKLTLSPHKFDIAKLVENVTELLSSRTSAKNIEIAARIDPSVPQILVGDEKRIRQVLVNLLGNAIKFTEYGGVSIEVEASNEVNDKAGDMICDLKFTIKDTGIGISESDQVKIFSEFEQADGTHSRKFEGTGLGLSISKKIIKMMGGKINVASVLGKGSCFSYNLLLRTDLEDVVEQKDNQLEGHHFIILSKQAIEIGLIQHQLDQAKATTKIITSYNEMLAQVENANQAKASHITVITDAEMANHEYLRQLEICEKNWHGAPMRTIVLLAPKQRRMVQDFKEKFGFDFYLIKPIRRDSLFNIILCAHLKISIAGIEVPHHDRSLIYKKLAKQGNLESYRASGHEVEAAQEKPATISISDKAQPFPNATKTPKAPENGGPEINILLAEDNQINVMLAEALLKKLGMTCHHAENGKRAVEMLESQEVGFYQLVLMDVHMPIMDGLEATKAIRNLTDPAKAKTPIIALTANAFEEDRKMCLGVGMNDYLMKPLDEKKFRQIIQTFVTKQVAVAKAAII</sequence>
<feature type="domain" description="Response regulatory" evidence="14">
    <location>
        <begin position="743"/>
        <end position="864"/>
    </location>
</feature>
<comment type="caution">
    <text evidence="16">The sequence shown here is derived from an EMBL/GenBank/DDBJ whole genome shotgun (WGS) entry which is preliminary data.</text>
</comment>
<keyword evidence="3 11" id="KW-0597">Phosphoprotein</keyword>
<keyword evidence="12" id="KW-1133">Transmembrane helix</keyword>
<proteinExistence type="predicted"/>
<keyword evidence="8" id="KW-0902">Two-component regulatory system</keyword>
<keyword evidence="4" id="KW-0808">Transferase</keyword>
<feature type="domain" description="Response regulatory" evidence="14">
    <location>
        <begin position="556"/>
        <end position="668"/>
    </location>
</feature>
<keyword evidence="7" id="KW-0067">ATP-binding</keyword>
<protein>
    <recommendedName>
        <fullName evidence="10">Sensory/regulatory protein RpfC</fullName>
        <ecNumber evidence="2">2.7.13.3</ecNumber>
    </recommendedName>
</protein>
<dbReference type="PANTHER" id="PTHR45339">
    <property type="entry name" value="HYBRID SIGNAL TRANSDUCTION HISTIDINE KINASE J"/>
    <property type="match status" value="1"/>
</dbReference>
<evidence type="ECO:0000256" key="2">
    <source>
        <dbReference type="ARBA" id="ARBA00012438"/>
    </source>
</evidence>
<dbReference type="SUPFAM" id="SSF55874">
    <property type="entry name" value="ATPase domain of HSP90 chaperone/DNA topoisomerase II/histidine kinase"/>
    <property type="match status" value="1"/>
</dbReference>
<dbReference type="InterPro" id="IPR004358">
    <property type="entry name" value="Sig_transdc_His_kin-like_C"/>
</dbReference>
<evidence type="ECO:0000256" key="12">
    <source>
        <dbReference type="SAM" id="Phobius"/>
    </source>
</evidence>
<dbReference type="FunFam" id="1.10.287.130:FF:000002">
    <property type="entry name" value="Two-component osmosensing histidine kinase"/>
    <property type="match status" value="1"/>
</dbReference>
<evidence type="ECO:0000256" key="1">
    <source>
        <dbReference type="ARBA" id="ARBA00000085"/>
    </source>
</evidence>
<dbReference type="Pfam" id="PF00512">
    <property type="entry name" value="HisKA"/>
    <property type="match status" value="1"/>
</dbReference>
<evidence type="ECO:0000256" key="7">
    <source>
        <dbReference type="ARBA" id="ARBA00022840"/>
    </source>
</evidence>
<dbReference type="AlphaFoldDB" id="A0A2A4Z509"/>
<evidence type="ECO:0000259" key="15">
    <source>
        <dbReference type="PROSITE" id="PS50112"/>
    </source>
</evidence>
<dbReference type="Gene3D" id="3.30.450.20">
    <property type="entry name" value="PAS domain"/>
    <property type="match status" value="1"/>
</dbReference>
<dbReference type="SMART" id="SM00448">
    <property type="entry name" value="REC"/>
    <property type="match status" value="1"/>
</dbReference>
<evidence type="ECO:0000256" key="6">
    <source>
        <dbReference type="ARBA" id="ARBA00022777"/>
    </source>
</evidence>
<dbReference type="PRINTS" id="PR00344">
    <property type="entry name" value="BCTRLSENSOR"/>
</dbReference>
<evidence type="ECO:0000256" key="3">
    <source>
        <dbReference type="ARBA" id="ARBA00022553"/>
    </source>
</evidence>
<dbReference type="InterPro" id="IPR003661">
    <property type="entry name" value="HisK_dim/P_dom"/>
</dbReference>
<feature type="transmembrane region" description="Helical" evidence="12">
    <location>
        <begin position="75"/>
        <end position="97"/>
    </location>
</feature>
<dbReference type="PROSITE" id="PS50110">
    <property type="entry name" value="RESPONSE_REGULATORY"/>
    <property type="match status" value="2"/>
</dbReference>
<keyword evidence="12" id="KW-0472">Membrane</keyword>
<dbReference type="SMART" id="SM00387">
    <property type="entry name" value="HATPase_c"/>
    <property type="match status" value="1"/>
</dbReference>
<dbReference type="InterPro" id="IPR005467">
    <property type="entry name" value="His_kinase_dom"/>
</dbReference>
<dbReference type="PANTHER" id="PTHR45339:SF1">
    <property type="entry name" value="HYBRID SIGNAL TRANSDUCTION HISTIDINE KINASE J"/>
    <property type="match status" value="1"/>
</dbReference>
<evidence type="ECO:0000256" key="8">
    <source>
        <dbReference type="ARBA" id="ARBA00023012"/>
    </source>
</evidence>
<evidence type="ECO:0000256" key="10">
    <source>
        <dbReference type="ARBA" id="ARBA00068150"/>
    </source>
</evidence>
<keyword evidence="5" id="KW-0547">Nucleotide-binding</keyword>
<dbReference type="InterPro" id="IPR003594">
    <property type="entry name" value="HATPase_dom"/>
</dbReference>
<evidence type="ECO:0000256" key="5">
    <source>
        <dbReference type="ARBA" id="ARBA00022741"/>
    </source>
</evidence>
<feature type="domain" description="Histidine kinase" evidence="13">
    <location>
        <begin position="303"/>
        <end position="529"/>
    </location>
</feature>
<feature type="domain" description="PAS" evidence="15">
    <location>
        <begin position="164"/>
        <end position="219"/>
    </location>
</feature>
<accession>A0A2A4Z509</accession>
<evidence type="ECO:0000256" key="11">
    <source>
        <dbReference type="PROSITE-ProRule" id="PRU00169"/>
    </source>
</evidence>
<dbReference type="InterPro" id="IPR011006">
    <property type="entry name" value="CheY-like_superfamily"/>
</dbReference>
<evidence type="ECO:0000259" key="13">
    <source>
        <dbReference type="PROSITE" id="PS50109"/>
    </source>
</evidence>
<dbReference type="InterPro" id="IPR036890">
    <property type="entry name" value="HATPase_C_sf"/>
</dbReference>
<dbReference type="InterPro" id="IPR000014">
    <property type="entry name" value="PAS"/>
</dbReference>
<keyword evidence="6" id="KW-0418">Kinase</keyword>
<comment type="subunit">
    <text evidence="9">At low DSF concentrations, interacts with RpfF.</text>
</comment>
<dbReference type="SUPFAM" id="SSF52172">
    <property type="entry name" value="CheY-like"/>
    <property type="match status" value="1"/>
</dbReference>
<dbReference type="SUPFAM" id="SSF55785">
    <property type="entry name" value="PYP-like sensor domain (PAS domain)"/>
    <property type="match status" value="1"/>
</dbReference>
<dbReference type="CDD" id="cd17546">
    <property type="entry name" value="REC_hyHK_CKI1_RcsC-like"/>
    <property type="match status" value="1"/>
</dbReference>
<evidence type="ECO:0000256" key="9">
    <source>
        <dbReference type="ARBA" id="ARBA00064003"/>
    </source>
</evidence>
<dbReference type="EMBL" id="NVUS01000005">
    <property type="protein sequence ID" value="PCJ02093.1"/>
    <property type="molecule type" value="Genomic_DNA"/>
</dbReference>
<dbReference type="FunFam" id="3.30.565.10:FF:000010">
    <property type="entry name" value="Sensor histidine kinase RcsC"/>
    <property type="match status" value="1"/>
</dbReference>
<dbReference type="Gene3D" id="3.40.50.2300">
    <property type="match status" value="1"/>
</dbReference>
<reference evidence="16" key="2">
    <citation type="journal article" date="2018" name="ISME J.">
        <title>A dynamic microbial community with high functional redundancy inhabits the cold, oxic subseafloor aquifer.</title>
        <authorList>
            <person name="Tully B.J."/>
            <person name="Wheat C.G."/>
            <person name="Glazer B.T."/>
            <person name="Huber J.A."/>
        </authorList>
    </citation>
    <scope>NUCLEOTIDE SEQUENCE</scope>
    <source>
        <strain evidence="16">NORP83</strain>
    </source>
</reference>
<dbReference type="GO" id="GO:0005524">
    <property type="term" value="F:ATP binding"/>
    <property type="evidence" value="ECO:0007669"/>
    <property type="project" value="UniProtKB-KW"/>
</dbReference>
<dbReference type="Pfam" id="PF00072">
    <property type="entry name" value="Response_reg"/>
    <property type="match status" value="1"/>
</dbReference>
<dbReference type="InterPro" id="IPR001789">
    <property type="entry name" value="Sig_transdc_resp-reg_receiver"/>
</dbReference>
<dbReference type="SUPFAM" id="SSF47384">
    <property type="entry name" value="Homodimeric domain of signal transducing histidine kinase"/>
    <property type="match status" value="1"/>
</dbReference>
<gene>
    <name evidence="16" type="ORF">COB13_05725</name>
</gene>
<dbReference type="InterPro" id="IPR035965">
    <property type="entry name" value="PAS-like_dom_sf"/>
</dbReference>
<keyword evidence="12" id="KW-0812">Transmembrane</keyword>
<dbReference type="EC" id="2.7.13.3" evidence="2"/>
<name>A0A2A4Z509_9PROT</name>
<reference key="1">
    <citation type="submission" date="2017-08" db="EMBL/GenBank/DDBJ databases">
        <title>A dynamic microbial community with high functional redundancy inhabits the cold, oxic subseafloor aquifer.</title>
        <authorList>
            <person name="Tully B.J."/>
            <person name="Wheat C.G."/>
            <person name="Glazer B.T."/>
            <person name="Huber J.A."/>
        </authorList>
    </citation>
    <scope>NUCLEOTIDE SEQUENCE [LARGE SCALE GENOMIC DNA]</scope>
</reference>
<dbReference type="PROSITE" id="PS50109">
    <property type="entry name" value="HIS_KIN"/>
    <property type="match status" value="1"/>
</dbReference>
<dbReference type="GO" id="GO:0000155">
    <property type="term" value="F:phosphorelay sensor kinase activity"/>
    <property type="evidence" value="ECO:0007669"/>
    <property type="project" value="InterPro"/>
</dbReference>
<dbReference type="CDD" id="cd00082">
    <property type="entry name" value="HisKA"/>
    <property type="match status" value="1"/>
</dbReference>
<evidence type="ECO:0000259" key="14">
    <source>
        <dbReference type="PROSITE" id="PS50110"/>
    </source>
</evidence>
<dbReference type="Gene3D" id="1.10.287.130">
    <property type="match status" value="1"/>
</dbReference>
<dbReference type="Pfam" id="PF02518">
    <property type="entry name" value="HATPase_c"/>
    <property type="match status" value="1"/>
</dbReference>